<dbReference type="SUPFAM" id="SSF52374">
    <property type="entry name" value="Nucleotidylyl transferase"/>
    <property type="match status" value="1"/>
</dbReference>
<dbReference type="InterPro" id="IPR049940">
    <property type="entry name" value="GluQ/Sye"/>
</dbReference>
<dbReference type="Gene3D" id="3.40.50.620">
    <property type="entry name" value="HUPs"/>
    <property type="match status" value="1"/>
</dbReference>
<keyword evidence="4 8" id="KW-0547">Nucleotide-binding</keyword>
<accession>A0A1I3K622</accession>
<comment type="subunit">
    <text evidence="8">Monomer.</text>
</comment>
<dbReference type="EC" id="6.1.1.17" evidence="8"/>
<feature type="binding site" evidence="8">
    <location>
        <position position="241"/>
    </location>
    <ligand>
        <name>ATP</name>
        <dbReference type="ChEBI" id="CHEBI:30616"/>
    </ligand>
</feature>
<dbReference type="PANTHER" id="PTHR43311:SF2">
    <property type="entry name" value="GLUTAMATE--TRNA LIGASE, MITOCHONDRIAL-RELATED"/>
    <property type="match status" value="1"/>
</dbReference>
<name>A0A1I3K622_9RHOB</name>
<feature type="short sequence motif" description="'KMSKS' region" evidence="8">
    <location>
        <begin position="238"/>
        <end position="242"/>
    </location>
</feature>
<dbReference type="PANTHER" id="PTHR43311">
    <property type="entry name" value="GLUTAMATE--TRNA LIGASE"/>
    <property type="match status" value="1"/>
</dbReference>
<dbReference type="GO" id="GO:0006424">
    <property type="term" value="P:glutamyl-tRNA aminoacylation"/>
    <property type="evidence" value="ECO:0007669"/>
    <property type="project" value="UniProtKB-UniRule"/>
</dbReference>
<dbReference type="InterPro" id="IPR020751">
    <property type="entry name" value="aa-tRNA-synth_I_codon-bd_sub2"/>
</dbReference>
<dbReference type="Pfam" id="PF00749">
    <property type="entry name" value="tRNA-synt_1c"/>
    <property type="match status" value="1"/>
</dbReference>
<dbReference type="InterPro" id="IPR001412">
    <property type="entry name" value="aa-tRNA-synth_I_CS"/>
</dbReference>
<evidence type="ECO:0000256" key="6">
    <source>
        <dbReference type="ARBA" id="ARBA00022917"/>
    </source>
</evidence>
<dbReference type="GO" id="GO:0005524">
    <property type="term" value="F:ATP binding"/>
    <property type="evidence" value="ECO:0007669"/>
    <property type="project" value="UniProtKB-UniRule"/>
</dbReference>
<dbReference type="Gene3D" id="1.10.10.350">
    <property type="match status" value="1"/>
</dbReference>
<keyword evidence="3 8" id="KW-0436">Ligase</keyword>
<evidence type="ECO:0000256" key="3">
    <source>
        <dbReference type="ARBA" id="ARBA00022598"/>
    </source>
</evidence>
<keyword evidence="11" id="KW-1185">Reference proteome</keyword>
<dbReference type="PRINTS" id="PR00987">
    <property type="entry name" value="TRNASYNTHGLU"/>
</dbReference>
<dbReference type="STRING" id="1114924.SAMN05216258_108314"/>
<proteinExistence type="inferred from homology"/>
<comment type="function">
    <text evidence="8">Catalyzes the attachment of glutamate to tRNA(Glu) in a two-step reaction: glutamate is first activated by ATP to form Glu-AMP and then transferred to the acceptor end of tRNA(Glu).</text>
</comment>
<dbReference type="InterPro" id="IPR020058">
    <property type="entry name" value="Glu/Gln-tRNA-synth_Ib_cat-dom"/>
</dbReference>
<comment type="similarity">
    <text evidence="1 8">Belongs to the class-I aminoacyl-tRNA synthetase family. Glutamate--tRNA ligase type 1 subfamily.</text>
</comment>
<feature type="short sequence motif" description="'HIGH' region" evidence="8">
    <location>
        <begin position="8"/>
        <end position="18"/>
    </location>
</feature>
<keyword evidence="7 8" id="KW-0030">Aminoacyl-tRNA synthetase</keyword>
<sequence length="446" mass="48660">MTLTRFAPSPTGRLHLGNLRAALFNWAIARRAGGRFVLRIDDTDAARSQERFVEAIREDLDWLGLTRDAEVRQSDRLAAYAAAAERLKADGRLYPCWETPDDLALKRRVQLSRGLPPVYDRAALALSEDQKAALAAERPPHWRFKLDQERVEWRDGILGPVSIDAASVSDPVLIREDGQVLYTFASSVDDAEMGITDVVRGADHVTNTAAQVQIMRALGAGAPRFAHHSLLTGPEGDAFSKRAEALSLGALRAEGYEPMALLSLIARLGSADPVEPRRSPEEIAEGFDVARFGTAPTRLDPADLGPLTEKILHAMSFAQAAPRLAARGLEGPRAEAIWAAVHANLTRFDEIDEWRAILDRGATPVVAPEDREFVARALAVLPPRPWSEATWGEWTGALKAETGRKGRALFLPLRRALTGRDRGPEMGPLMALMSAPAPQPADIPAD</sequence>
<evidence type="ECO:0000256" key="8">
    <source>
        <dbReference type="HAMAP-Rule" id="MF_00022"/>
    </source>
</evidence>
<dbReference type="GO" id="GO:0004818">
    <property type="term" value="F:glutamate-tRNA ligase activity"/>
    <property type="evidence" value="ECO:0007669"/>
    <property type="project" value="UniProtKB-UniRule"/>
</dbReference>
<dbReference type="InterPro" id="IPR004527">
    <property type="entry name" value="Glu-tRNA-ligase_bac/mito"/>
</dbReference>
<evidence type="ECO:0000313" key="11">
    <source>
        <dbReference type="Proteomes" id="UP000199377"/>
    </source>
</evidence>
<dbReference type="InterPro" id="IPR014729">
    <property type="entry name" value="Rossmann-like_a/b/a_fold"/>
</dbReference>
<keyword evidence="2 8" id="KW-0963">Cytoplasm</keyword>
<organism evidence="10 11">
    <name type="scientific">Albimonas pacifica</name>
    <dbReference type="NCBI Taxonomy" id="1114924"/>
    <lineage>
        <taxon>Bacteria</taxon>
        <taxon>Pseudomonadati</taxon>
        <taxon>Pseudomonadota</taxon>
        <taxon>Alphaproteobacteria</taxon>
        <taxon>Rhodobacterales</taxon>
        <taxon>Paracoccaceae</taxon>
        <taxon>Albimonas</taxon>
    </lineage>
</organism>
<keyword evidence="5 8" id="KW-0067">ATP-binding</keyword>
<keyword evidence="6 8" id="KW-0648">Protein biosynthesis</keyword>
<evidence type="ECO:0000256" key="4">
    <source>
        <dbReference type="ARBA" id="ARBA00022741"/>
    </source>
</evidence>
<evidence type="ECO:0000259" key="9">
    <source>
        <dbReference type="Pfam" id="PF00749"/>
    </source>
</evidence>
<dbReference type="OrthoDB" id="9807503at2"/>
<feature type="domain" description="Glutamyl/glutaminyl-tRNA synthetase class Ib catalytic" evidence="9">
    <location>
        <begin position="3"/>
        <end position="271"/>
    </location>
</feature>
<evidence type="ECO:0000313" key="10">
    <source>
        <dbReference type="EMBL" id="SFI67963.1"/>
    </source>
</evidence>
<evidence type="ECO:0000256" key="5">
    <source>
        <dbReference type="ARBA" id="ARBA00022840"/>
    </source>
</evidence>
<dbReference type="AlphaFoldDB" id="A0A1I3K622"/>
<protein>
    <recommendedName>
        <fullName evidence="8">Glutamate--tRNA ligase</fullName>
        <ecNumber evidence="8">6.1.1.17</ecNumber>
    </recommendedName>
    <alternativeName>
        <fullName evidence="8">Glutamyl-tRNA synthetase</fullName>
        <shortName evidence="8">GluRS</shortName>
    </alternativeName>
</protein>
<dbReference type="SUPFAM" id="SSF48163">
    <property type="entry name" value="An anticodon-binding domain of class I aminoacyl-tRNA synthetases"/>
    <property type="match status" value="1"/>
</dbReference>
<comment type="caution">
    <text evidence="8">Lacks conserved residue(s) required for the propagation of feature annotation.</text>
</comment>
<dbReference type="GO" id="GO:0005737">
    <property type="term" value="C:cytoplasm"/>
    <property type="evidence" value="ECO:0007669"/>
    <property type="project" value="UniProtKB-SubCell"/>
</dbReference>
<dbReference type="RefSeq" id="WP_092862120.1">
    <property type="nucleotide sequence ID" value="NZ_FOQH01000008.1"/>
</dbReference>
<dbReference type="PROSITE" id="PS00178">
    <property type="entry name" value="AA_TRNA_LIGASE_I"/>
    <property type="match status" value="1"/>
</dbReference>
<evidence type="ECO:0000256" key="1">
    <source>
        <dbReference type="ARBA" id="ARBA00007894"/>
    </source>
</evidence>
<reference evidence="10 11" key="1">
    <citation type="submission" date="2016-10" db="EMBL/GenBank/DDBJ databases">
        <authorList>
            <person name="de Groot N.N."/>
        </authorList>
    </citation>
    <scope>NUCLEOTIDE SEQUENCE [LARGE SCALE GENOMIC DNA]</scope>
    <source>
        <strain evidence="10 11">CGMCC 1.11030</strain>
    </source>
</reference>
<dbReference type="HAMAP" id="MF_00022">
    <property type="entry name" value="Glu_tRNA_synth_type1"/>
    <property type="match status" value="1"/>
</dbReference>
<evidence type="ECO:0000256" key="2">
    <source>
        <dbReference type="ARBA" id="ARBA00022490"/>
    </source>
</evidence>
<comment type="subcellular location">
    <subcellularLocation>
        <location evidence="8">Cytoplasm</location>
    </subcellularLocation>
</comment>
<dbReference type="InterPro" id="IPR008925">
    <property type="entry name" value="aa_tRNA-synth_I_cd-bd_sf"/>
</dbReference>
<dbReference type="GO" id="GO:0000049">
    <property type="term" value="F:tRNA binding"/>
    <property type="evidence" value="ECO:0007669"/>
    <property type="project" value="InterPro"/>
</dbReference>
<dbReference type="EMBL" id="FOQH01000008">
    <property type="protein sequence ID" value="SFI67963.1"/>
    <property type="molecule type" value="Genomic_DNA"/>
</dbReference>
<dbReference type="InterPro" id="IPR000924">
    <property type="entry name" value="Glu/Gln-tRNA-synth"/>
</dbReference>
<gene>
    <name evidence="8" type="primary">gltX</name>
    <name evidence="10" type="ORF">SAMN05216258_108314</name>
</gene>
<evidence type="ECO:0000256" key="7">
    <source>
        <dbReference type="ARBA" id="ARBA00023146"/>
    </source>
</evidence>
<comment type="catalytic activity">
    <reaction evidence="8">
        <text>tRNA(Glu) + L-glutamate + ATP = L-glutamyl-tRNA(Glu) + AMP + diphosphate</text>
        <dbReference type="Rhea" id="RHEA:23540"/>
        <dbReference type="Rhea" id="RHEA-COMP:9663"/>
        <dbReference type="Rhea" id="RHEA-COMP:9680"/>
        <dbReference type="ChEBI" id="CHEBI:29985"/>
        <dbReference type="ChEBI" id="CHEBI:30616"/>
        <dbReference type="ChEBI" id="CHEBI:33019"/>
        <dbReference type="ChEBI" id="CHEBI:78442"/>
        <dbReference type="ChEBI" id="CHEBI:78520"/>
        <dbReference type="ChEBI" id="CHEBI:456215"/>
        <dbReference type="EC" id="6.1.1.17"/>
    </reaction>
</comment>
<dbReference type="Proteomes" id="UP000199377">
    <property type="component" value="Unassembled WGS sequence"/>
</dbReference>